<dbReference type="Proteomes" id="UP001317532">
    <property type="component" value="Chromosome"/>
</dbReference>
<dbReference type="AlphaFoldDB" id="A0AAN1XYS6"/>
<organism evidence="1 2">
    <name type="scientific">Vulcanimicrobium alpinum</name>
    <dbReference type="NCBI Taxonomy" id="3016050"/>
    <lineage>
        <taxon>Bacteria</taxon>
        <taxon>Bacillati</taxon>
        <taxon>Vulcanimicrobiota</taxon>
        <taxon>Vulcanimicrobiia</taxon>
        <taxon>Vulcanimicrobiales</taxon>
        <taxon>Vulcanimicrobiaceae</taxon>
        <taxon>Vulcanimicrobium</taxon>
    </lineage>
</organism>
<proteinExistence type="predicted"/>
<name>A0AAN1XYS6_UNVUL</name>
<evidence type="ECO:0000313" key="2">
    <source>
        <dbReference type="Proteomes" id="UP001317532"/>
    </source>
</evidence>
<gene>
    <name evidence="1" type="ORF">WPS_27250</name>
</gene>
<keyword evidence="2" id="KW-1185">Reference proteome</keyword>
<evidence type="ECO:0000313" key="1">
    <source>
        <dbReference type="EMBL" id="BDE07449.1"/>
    </source>
</evidence>
<accession>A0AAN1XYS6</accession>
<protein>
    <submittedName>
        <fullName evidence="1">Uncharacterized protein</fullName>
    </submittedName>
</protein>
<reference evidence="1 2" key="1">
    <citation type="journal article" date="2022" name="ISME Commun">
        <title>Vulcanimicrobium alpinus gen. nov. sp. nov., the first cultivated representative of the candidate phylum 'Eremiobacterota', is a metabolically versatile aerobic anoxygenic phototroph.</title>
        <authorList>
            <person name="Yabe S."/>
            <person name="Muto K."/>
            <person name="Abe K."/>
            <person name="Yokota A."/>
            <person name="Staudigel H."/>
            <person name="Tebo B.M."/>
        </authorList>
    </citation>
    <scope>NUCLEOTIDE SEQUENCE [LARGE SCALE GENOMIC DNA]</scope>
    <source>
        <strain evidence="1 2">WC8-2</strain>
    </source>
</reference>
<dbReference type="EMBL" id="AP025523">
    <property type="protein sequence ID" value="BDE07449.1"/>
    <property type="molecule type" value="Genomic_DNA"/>
</dbReference>
<sequence length="194" mass="21027">MLAAASGAAAEPPSARDVLSRYVACDAPIASYAVPVHLDVRLRKLIGLRFGLNGMQYFKRPGRLALEIRSVPEQYRRLFGEIGTPLTWTERYNLRVAGGGPGTTHIEGTPKHAGDIARLALDVPADPRAPLQGTWYTRDGVAIAMTIDEQTVGAYELPKRTQVDLATSGYHVHAVFNYGDYTVNTAVADSLFGT</sequence>
<dbReference type="KEGG" id="vab:WPS_27250"/>